<name>A0A6A0A548_HAELA</name>
<dbReference type="GO" id="GO:0000272">
    <property type="term" value="P:polysaccharide catabolic process"/>
    <property type="evidence" value="ECO:0007669"/>
    <property type="project" value="UniProtKB-KW"/>
</dbReference>
<dbReference type="PRINTS" id="PR00750">
    <property type="entry name" value="BETAAMYLASE"/>
</dbReference>
<dbReference type="InterPro" id="IPR017853">
    <property type="entry name" value="GH"/>
</dbReference>
<keyword evidence="6 8" id="KW-0326">Glycosidase</keyword>
<comment type="caution">
    <text evidence="9">The sequence shown here is derived from an EMBL/GenBank/DDBJ whole genome shotgun (WGS) entry which is preliminary data.</text>
</comment>
<dbReference type="EC" id="3.2.1.2" evidence="3 8"/>
<dbReference type="GO" id="GO:0016161">
    <property type="term" value="F:beta-amylase activity"/>
    <property type="evidence" value="ECO:0007669"/>
    <property type="project" value="UniProtKB-EC"/>
</dbReference>
<dbReference type="SUPFAM" id="SSF51445">
    <property type="entry name" value="(Trans)glycosidases"/>
    <property type="match status" value="1"/>
</dbReference>
<organism evidence="9 10">
    <name type="scientific">Haematococcus lacustris</name>
    <name type="common">Green alga</name>
    <name type="synonym">Haematococcus pluvialis</name>
    <dbReference type="NCBI Taxonomy" id="44745"/>
    <lineage>
        <taxon>Eukaryota</taxon>
        <taxon>Viridiplantae</taxon>
        <taxon>Chlorophyta</taxon>
        <taxon>core chlorophytes</taxon>
        <taxon>Chlorophyceae</taxon>
        <taxon>CS clade</taxon>
        <taxon>Chlamydomonadales</taxon>
        <taxon>Haematococcaceae</taxon>
        <taxon>Haematococcus</taxon>
    </lineage>
</organism>
<evidence type="ECO:0000256" key="6">
    <source>
        <dbReference type="ARBA" id="ARBA00023295"/>
    </source>
</evidence>
<evidence type="ECO:0000256" key="1">
    <source>
        <dbReference type="ARBA" id="ARBA00000546"/>
    </source>
</evidence>
<evidence type="ECO:0000313" key="10">
    <source>
        <dbReference type="Proteomes" id="UP000485058"/>
    </source>
</evidence>
<keyword evidence="7 8" id="KW-0624">Polysaccharide degradation</keyword>
<dbReference type="InterPro" id="IPR018238">
    <property type="entry name" value="Glyco_hydro_14_CS"/>
</dbReference>
<evidence type="ECO:0000256" key="8">
    <source>
        <dbReference type="RuleBase" id="RU000509"/>
    </source>
</evidence>
<sequence length="106" mass="11714">VVMSFHACGGNVGDTAQIPLPAWVLQCGEHDPDLFFTDRPREGAGRRNREYLSIWADEAAALRGRTPLQCYEDFMQAFCNNFHQLLGSSLVDIVVGAGPCGELRYP</sequence>
<dbReference type="PANTHER" id="PTHR31352:SF1">
    <property type="entry name" value="BETA-AMYLASE 3, CHLOROPLASTIC"/>
    <property type="match status" value="1"/>
</dbReference>
<dbReference type="AlphaFoldDB" id="A0A6A0A548"/>
<gene>
    <name evidence="9" type="ORF">HaLaN_25752</name>
</gene>
<evidence type="ECO:0000256" key="4">
    <source>
        <dbReference type="ARBA" id="ARBA00022801"/>
    </source>
</evidence>
<dbReference type="PROSITE" id="PS00506">
    <property type="entry name" value="BETA_AMYLASE_1"/>
    <property type="match status" value="1"/>
</dbReference>
<dbReference type="Proteomes" id="UP000485058">
    <property type="component" value="Unassembled WGS sequence"/>
</dbReference>
<comment type="similarity">
    <text evidence="2 8">Belongs to the glycosyl hydrolase 14 family.</text>
</comment>
<feature type="non-terminal residue" evidence="9">
    <location>
        <position position="1"/>
    </location>
</feature>
<evidence type="ECO:0000256" key="7">
    <source>
        <dbReference type="ARBA" id="ARBA00023326"/>
    </source>
</evidence>
<keyword evidence="4 8" id="KW-0378">Hydrolase</keyword>
<dbReference type="Pfam" id="PF01373">
    <property type="entry name" value="Glyco_hydro_14"/>
    <property type="match status" value="1"/>
</dbReference>
<accession>A0A6A0A548</accession>
<dbReference type="InterPro" id="IPR001554">
    <property type="entry name" value="Glyco_hydro_14"/>
</dbReference>
<dbReference type="EMBL" id="BLLF01003471">
    <property type="protein sequence ID" value="GFH27432.1"/>
    <property type="molecule type" value="Genomic_DNA"/>
</dbReference>
<keyword evidence="5 8" id="KW-0119">Carbohydrate metabolism</keyword>
<evidence type="ECO:0000313" key="9">
    <source>
        <dbReference type="EMBL" id="GFH27432.1"/>
    </source>
</evidence>
<dbReference type="PANTHER" id="PTHR31352">
    <property type="entry name" value="BETA-AMYLASE 1, CHLOROPLASTIC"/>
    <property type="match status" value="1"/>
</dbReference>
<evidence type="ECO:0000256" key="2">
    <source>
        <dbReference type="ARBA" id="ARBA00005652"/>
    </source>
</evidence>
<reference evidence="9 10" key="1">
    <citation type="submission" date="2020-02" db="EMBL/GenBank/DDBJ databases">
        <title>Draft genome sequence of Haematococcus lacustris strain NIES-144.</title>
        <authorList>
            <person name="Morimoto D."/>
            <person name="Nakagawa S."/>
            <person name="Yoshida T."/>
            <person name="Sawayama S."/>
        </authorList>
    </citation>
    <scope>NUCLEOTIDE SEQUENCE [LARGE SCALE GENOMIC DNA]</scope>
    <source>
        <strain evidence="9 10">NIES-144</strain>
    </source>
</reference>
<keyword evidence="10" id="KW-1185">Reference proteome</keyword>
<proteinExistence type="inferred from homology"/>
<evidence type="ECO:0000256" key="5">
    <source>
        <dbReference type="ARBA" id="ARBA00023277"/>
    </source>
</evidence>
<evidence type="ECO:0000256" key="3">
    <source>
        <dbReference type="ARBA" id="ARBA00012594"/>
    </source>
</evidence>
<protein>
    <recommendedName>
        <fullName evidence="3 8">Beta-amylase</fullName>
        <ecNumber evidence="3 8">3.2.1.2</ecNumber>
    </recommendedName>
</protein>
<dbReference type="Gene3D" id="3.20.20.80">
    <property type="entry name" value="Glycosidases"/>
    <property type="match status" value="1"/>
</dbReference>
<comment type="catalytic activity">
    <reaction evidence="1 8">
        <text>Hydrolysis of (1-&gt;4)-alpha-D-glucosidic linkages in polysaccharides so as to remove successive maltose units from the non-reducing ends of the chains.</text>
        <dbReference type="EC" id="3.2.1.2"/>
    </reaction>
</comment>